<sequence>MKEFVQEAHRNGLKVLFDLVYLHCGRGAVFIKDNPDFVVRNEGGTIAVGAEWPFARLNFRNPNLRKYLLENMKTFIKEYDADGFRCDVGDMVPLDFWKESFQALRKIKSDLITLDEGDNPEAVKGIFDLMYSYGWNAKLTAAFSGKLSARVFREYCIEEEKGKYGDNTQKLIRTIDTHDSASNVGLDRYDITMTTRGVEAALVITSTYEGVPFMWNGYEICDNAENCMFSNRNYGRRSEINWSRGFTDDGVRRMEFVKKMHDIVHTCEAVSSGTLEWVDNDAPDEVISYLRIHNDTKVLVAVNSKNKRVKANLRINPKKIYLESGVSLSDAGVSMEPYSYMIAEVIL</sequence>
<dbReference type="Proteomes" id="UP000886858">
    <property type="component" value="Unassembled WGS sequence"/>
</dbReference>
<dbReference type="AlphaFoldDB" id="A0A9D2I9Y3"/>
<dbReference type="Gene3D" id="3.20.20.80">
    <property type="entry name" value="Glycosidases"/>
    <property type="match status" value="1"/>
</dbReference>
<evidence type="ECO:0000313" key="2">
    <source>
        <dbReference type="Proteomes" id="UP000886858"/>
    </source>
</evidence>
<dbReference type="EMBL" id="DWYY01000173">
    <property type="protein sequence ID" value="HJA94433.1"/>
    <property type="molecule type" value="Genomic_DNA"/>
</dbReference>
<accession>A0A9D2I9Y3</accession>
<reference evidence="1" key="2">
    <citation type="submission" date="2021-04" db="EMBL/GenBank/DDBJ databases">
        <authorList>
            <person name="Gilroy R."/>
        </authorList>
    </citation>
    <scope>NUCLEOTIDE SEQUENCE</scope>
    <source>
        <strain evidence="1">CHK179-7159</strain>
    </source>
</reference>
<evidence type="ECO:0000313" key="1">
    <source>
        <dbReference type="EMBL" id="HJA94433.1"/>
    </source>
</evidence>
<dbReference type="PANTHER" id="PTHR10357">
    <property type="entry name" value="ALPHA-AMYLASE FAMILY MEMBER"/>
    <property type="match status" value="1"/>
</dbReference>
<dbReference type="SUPFAM" id="SSF51011">
    <property type="entry name" value="Glycosyl hydrolase domain"/>
    <property type="match status" value="1"/>
</dbReference>
<dbReference type="Gene3D" id="2.60.40.1180">
    <property type="entry name" value="Golgi alpha-mannosidase II"/>
    <property type="match status" value="1"/>
</dbReference>
<protein>
    <submittedName>
        <fullName evidence="1">Alpha-glucosidase C-terminal domain-containing protein</fullName>
    </submittedName>
</protein>
<comment type="caution">
    <text evidence="1">The sequence shown here is derived from an EMBL/GenBank/DDBJ whole genome shotgun (WGS) entry which is preliminary data.</text>
</comment>
<dbReference type="InterPro" id="IPR013780">
    <property type="entry name" value="Glyco_hydro_b"/>
</dbReference>
<organism evidence="1 2">
    <name type="scientific">Candidatus Eisenbergiella merdipullorum</name>
    <dbReference type="NCBI Taxonomy" id="2838553"/>
    <lineage>
        <taxon>Bacteria</taxon>
        <taxon>Bacillati</taxon>
        <taxon>Bacillota</taxon>
        <taxon>Clostridia</taxon>
        <taxon>Lachnospirales</taxon>
        <taxon>Lachnospiraceae</taxon>
        <taxon>Eisenbergiella</taxon>
    </lineage>
</organism>
<dbReference type="InterPro" id="IPR017853">
    <property type="entry name" value="GH"/>
</dbReference>
<reference evidence="1" key="1">
    <citation type="journal article" date="2021" name="PeerJ">
        <title>Extensive microbial diversity within the chicken gut microbiome revealed by metagenomics and culture.</title>
        <authorList>
            <person name="Gilroy R."/>
            <person name="Ravi A."/>
            <person name="Getino M."/>
            <person name="Pursley I."/>
            <person name="Horton D.L."/>
            <person name="Alikhan N.F."/>
            <person name="Baker D."/>
            <person name="Gharbi K."/>
            <person name="Hall N."/>
            <person name="Watson M."/>
            <person name="Adriaenssens E.M."/>
            <person name="Foster-Nyarko E."/>
            <person name="Jarju S."/>
            <person name="Secka A."/>
            <person name="Antonio M."/>
            <person name="Oren A."/>
            <person name="Chaudhuri R.R."/>
            <person name="La Ragione R."/>
            <person name="Hildebrand F."/>
            <person name="Pallen M.J."/>
        </authorList>
    </citation>
    <scope>NUCLEOTIDE SEQUENCE</scope>
    <source>
        <strain evidence="1">CHK179-7159</strain>
    </source>
</reference>
<dbReference type="SUPFAM" id="SSF51445">
    <property type="entry name" value="(Trans)glycosidases"/>
    <property type="match status" value="1"/>
</dbReference>
<gene>
    <name evidence="1" type="ORF">H9717_15190</name>
</gene>
<name>A0A9D2I9Y3_9FIRM</name>
<proteinExistence type="predicted"/>